<evidence type="ECO:0008006" key="4">
    <source>
        <dbReference type="Google" id="ProtNLM"/>
    </source>
</evidence>
<dbReference type="InterPro" id="IPR009781">
    <property type="entry name" value="DUF1345"/>
</dbReference>
<accession>L2F5Z4</accession>
<gene>
    <name evidence="2" type="ORF">MOMA_07956</name>
</gene>
<reference evidence="2 3" key="1">
    <citation type="journal article" date="2013" name="Genome Announc.">
        <title>Genome Sequence of Moraxella macacae 0408225, a Novel Bacterial Species Isolated from a Cynomolgus Macaque with Epistaxis.</title>
        <authorList>
            <person name="Ladner J.T."/>
            <person name="Whitehouse C.A."/>
            <person name="Koroleva G.I."/>
            <person name="Palacios G.F."/>
        </authorList>
    </citation>
    <scope>NUCLEOTIDE SEQUENCE [LARGE SCALE GENOMIC DNA]</scope>
    <source>
        <strain evidence="2 3">0408225</strain>
    </source>
</reference>
<evidence type="ECO:0000313" key="2">
    <source>
        <dbReference type="EMBL" id="ELA08479.1"/>
    </source>
</evidence>
<dbReference type="AlphaFoldDB" id="L2F5Z4"/>
<dbReference type="Pfam" id="PF07077">
    <property type="entry name" value="DUF1345"/>
    <property type="match status" value="1"/>
</dbReference>
<organism evidence="2 3">
    <name type="scientific">Moraxella macacae 0408225</name>
    <dbReference type="NCBI Taxonomy" id="1230338"/>
    <lineage>
        <taxon>Bacteria</taxon>
        <taxon>Pseudomonadati</taxon>
        <taxon>Pseudomonadota</taxon>
        <taxon>Gammaproteobacteria</taxon>
        <taxon>Moraxellales</taxon>
        <taxon>Moraxellaceae</taxon>
        <taxon>Moraxella</taxon>
    </lineage>
</organism>
<proteinExistence type="predicted"/>
<feature type="transmembrane region" description="Helical" evidence="1">
    <location>
        <begin position="204"/>
        <end position="225"/>
    </location>
</feature>
<sequence>MNKFYHQNRQLLWAMMVFIGSFMFFKSSVFGELEHFIALKLSSESLYLISWNLAVLVYLGMTFYMIWRTRHGQIKRRTKNEYERKRIMLITTILSSINCVVAVVRELGSSEHWNDAQIGFHIGLAMTTVILSWFFIHTLFALYYAHYYYHAEHDDDFPLDFPHESNPDYYDFLYFSYGIGVSGQASDVAFTTKVMRRIGTVHSVLSFFYNTAILALMIEMAASFLG</sequence>
<keyword evidence="1" id="KW-1133">Transmembrane helix</keyword>
<dbReference type="OrthoDB" id="64737at2"/>
<name>L2F5Z4_9GAMM</name>
<dbReference type="EMBL" id="ANIN01000002">
    <property type="protein sequence ID" value="ELA08479.1"/>
    <property type="molecule type" value="Genomic_DNA"/>
</dbReference>
<feature type="transmembrane region" description="Helical" evidence="1">
    <location>
        <begin position="124"/>
        <end position="145"/>
    </location>
</feature>
<keyword evidence="3" id="KW-1185">Reference proteome</keyword>
<dbReference type="Proteomes" id="UP000023795">
    <property type="component" value="Unassembled WGS sequence"/>
</dbReference>
<keyword evidence="1" id="KW-0812">Transmembrane</keyword>
<keyword evidence="1" id="KW-0472">Membrane</keyword>
<dbReference type="STRING" id="1230338.MOMA_07956"/>
<evidence type="ECO:0000256" key="1">
    <source>
        <dbReference type="SAM" id="Phobius"/>
    </source>
</evidence>
<feature type="transmembrane region" description="Helical" evidence="1">
    <location>
        <begin position="87"/>
        <end position="104"/>
    </location>
</feature>
<evidence type="ECO:0000313" key="3">
    <source>
        <dbReference type="Proteomes" id="UP000023795"/>
    </source>
</evidence>
<feature type="transmembrane region" description="Helical" evidence="1">
    <location>
        <begin position="49"/>
        <end position="67"/>
    </location>
</feature>
<dbReference type="eggNOG" id="COG4291">
    <property type="taxonomic scope" value="Bacteria"/>
</dbReference>
<feature type="transmembrane region" description="Helical" evidence="1">
    <location>
        <begin position="12"/>
        <end position="29"/>
    </location>
</feature>
<comment type="caution">
    <text evidence="2">The sequence shown here is derived from an EMBL/GenBank/DDBJ whole genome shotgun (WGS) entry which is preliminary data.</text>
</comment>
<dbReference type="PATRIC" id="fig|1230338.3.peg.1701"/>
<protein>
    <recommendedName>
        <fullName evidence="4">DUF1345 domain-containing protein</fullName>
    </recommendedName>
</protein>